<keyword evidence="2" id="KW-0813">Transport</keyword>
<feature type="transmembrane region" description="Helical" evidence="9">
    <location>
        <begin position="88"/>
        <end position="114"/>
    </location>
</feature>
<reference evidence="11 12" key="1">
    <citation type="submission" date="2024-09" db="EMBL/GenBank/DDBJ databases">
        <authorList>
            <person name="Sun Q."/>
            <person name="Mori K."/>
        </authorList>
    </citation>
    <scope>NUCLEOTIDE SEQUENCE [LARGE SCALE GENOMIC DNA]</scope>
    <source>
        <strain evidence="11 12">CICC 10874</strain>
    </source>
</reference>
<dbReference type="PANTHER" id="PTHR35011">
    <property type="entry name" value="2,3-DIKETO-L-GULONATE TRAP TRANSPORTER SMALL PERMEASE PROTEIN YIAM"/>
    <property type="match status" value="1"/>
</dbReference>
<keyword evidence="5 9" id="KW-0812">Transmembrane</keyword>
<dbReference type="Pfam" id="PF04290">
    <property type="entry name" value="DctQ"/>
    <property type="match status" value="1"/>
</dbReference>
<evidence type="ECO:0000313" key="12">
    <source>
        <dbReference type="Proteomes" id="UP001589793"/>
    </source>
</evidence>
<proteinExistence type="inferred from homology"/>
<feature type="domain" description="Tripartite ATP-independent periplasmic transporters DctQ component" evidence="10">
    <location>
        <begin position="25"/>
        <end position="155"/>
    </location>
</feature>
<dbReference type="RefSeq" id="WP_376978910.1">
    <property type="nucleotide sequence ID" value="NZ_JBHLSV010000005.1"/>
</dbReference>
<feature type="transmembrane region" description="Helical" evidence="9">
    <location>
        <begin position="12"/>
        <end position="34"/>
    </location>
</feature>
<evidence type="ECO:0000256" key="4">
    <source>
        <dbReference type="ARBA" id="ARBA00022519"/>
    </source>
</evidence>
<dbReference type="PANTHER" id="PTHR35011:SF2">
    <property type="entry name" value="2,3-DIKETO-L-GULONATE TRAP TRANSPORTER SMALL PERMEASE PROTEIN YIAM"/>
    <property type="match status" value="1"/>
</dbReference>
<keyword evidence="4" id="KW-0997">Cell inner membrane</keyword>
<dbReference type="InterPro" id="IPR007387">
    <property type="entry name" value="TRAP_DctQ"/>
</dbReference>
<evidence type="ECO:0000256" key="3">
    <source>
        <dbReference type="ARBA" id="ARBA00022475"/>
    </source>
</evidence>
<comment type="similarity">
    <text evidence="8">Belongs to the TRAP transporter small permease family.</text>
</comment>
<evidence type="ECO:0000256" key="7">
    <source>
        <dbReference type="ARBA" id="ARBA00023136"/>
    </source>
</evidence>
<evidence type="ECO:0000256" key="5">
    <source>
        <dbReference type="ARBA" id="ARBA00022692"/>
    </source>
</evidence>
<keyword evidence="12" id="KW-1185">Reference proteome</keyword>
<comment type="caution">
    <text evidence="11">The sequence shown here is derived from an EMBL/GenBank/DDBJ whole genome shotgun (WGS) entry which is preliminary data.</text>
</comment>
<keyword evidence="6 9" id="KW-1133">Transmembrane helix</keyword>
<evidence type="ECO:0000259" key="10">
    <source>
        <dbReference type="Pfam" id="PF04290"/>
    </source>
</evidence>
<evidence type="ECO:0000256" key="8">
    <source>
        <dbReference type="ARBA" id="ARBA00038436"/>
    </source>
</evidence>
<feature type="transmembrane region" description="Helical" evidence="9">
    <location>
        <begin position="49"/>
        <end position="67"/>
    </location>
</feature>
<dbReference type="Proteomes" id="UP001589793">
    <property type="component" value="Unassembled WGS sequence"/>
</dbReference>
<feature type="transmembrane region" description="Helical" evidence="9">
    <location>
        <begin position="120"/>
        <end position="145"/>
    </location>
</feature>
<sequence length="166" mass="18080">MTISSLRRGLSSGLVWAAMALLAIMTALVLIQVFSRYVLGSPVAFTEELVRYALIWVSFIAAAYACLHRDHMGLVLLRDRLPQRGRRILILATDVLILALAVLLLGIGGGMLAWESREDISALLGISRGLVYLISPISGALIALVQIVNIVEDVRDHVDSTPMEES</sequence>
<dbReference type="InterPro" id="IPR055348">
    <property type="entry name" value="DctQ"/>
</dbReference>
<name>A0ABV6R8T2_9MICO</name>
<keyword evidence="7 9" id="KW-0472">Membrane</keyword>
<evidence type="ECO:0000256" key="6">
    <source>
        <dbReference type="ARBA" id="ARBA00022989"/>
    </source>
</evidence>
<accession>A0ABV6R8T2</accession>
<organism evidence="11 12">
    <name type="scientific">Brachybacterium hainanense</name>
    <dbReference type="NCBI Taxonomy" id="1541174"/>
    <lineage>
        <taxon>Bacteria</taxon>
        <taxon>Bacillati</taxon>
        <taxon>Actinomycetota</taxon>
        <taxon>Actinomycetes</taxon>
        <taxon>Micrococcales</taxon>
        <taxon>Dermabacteraceae</taxon>
        <taxon>Brachybacterium</taxon>
    </lineage>
</organism>
<evidence type="ECO:0000256" key="2">
    <source>
        <dbReference type="ARBA" id="ARBA00022448"/>
    </source>
</evidence>
<comment type="subcellular location">
    <subcellularLocation>
        <location evidence="1">Cell inner membrane</location>
        <topology evidence="1">Multi-pass membrane protein</topology>
    </subcellularLocation>
</comment>
<protein>
    <submittedName>
        <fullName evidence="11">TRAP transporter small permease</fullName>
    </submittedName>
</protein>
<evidence type="ECO:0000256" key="1">
    <source>
        <dbReference type="ARBA" id="ARBA00004429"/>
    </source>
</evidence>
<keyword evidence="3" id="KW-1003">Cell membrane</keyword>
<gene>
    <name evidence="11" type="ORF">ACFFF6_05360</name>
</gene>
<evidence type="ECO:0000313" key="11">
    <source>
        <dbReference type="EMBL" id="MFC0673382.1"/>
    </source>
</evidence>
<dbReference type="EMBL" id="JBHLSV010000005">
    <property type="protein sequence ID" value="MFC0673382.1"/>
    <property type="molecule type" value="Genomic_DNA"/>
</dbReference>
<evidence type="ECO:0000256" key="9">
    <source>
        <dbReference type="SAM" id="Phobius"/>
    </source>
</evidence>